<dbReference type="GO" id="GO:0042254">
    <property type="term" value="P:ribosome biogenesis"/>
    <property type="evidence" value="ECO:0007669"/>
    <property type="project" value="TreeGrafter"/>
</dbReference>
<dbReference type="PANTHER" id="PTHR45903:SF1">
    <property type="entry name" value="GLUTAMATE-RICH WD REPEAT-CONTAINING PROTEIN 1"/>
    <property type="match status" value="1"/>
</dbReference>
<dbReference type="eggNOG" id="KOG0302">
    <property type="taxonomic scope" value="Eukaryota"/>
</dbReference>
<evidence type="ECO:0000313" key="7">
    <source>
        <dbReference type="EMBL" id="CBN76255.1"/>
    </source>
</evidence>
<evidence type="ECO:0000256" key="1">
    <source>
        <dbReference type="ARBA" id="ARBA00022574"/>
    </source>
</evidence>
<dbReference type="PROSITE" id="PS50082">
    <property type="entry name" value="WD_REPEATS_2"/>
    <property type="match status" value="3"/>
</dbReference>
<dbReference type="Proteomes" id="UP000002630">
    <property type="component" value="Unassembled WGS sequence"/>
</dbReference>
<dbReference type="PROSITE" id="PS50294">
    <property type="entry name" value="WD_REPEATS_REGION"/>
    <property type="match status" value="3"/>
</dbReference>
<dbReference type="SUPFAM" id="SSF50978">
    <property type="entry name" value="WD40 repeat-like"/>
    <property type="match status" value="1"/>
</dbReference>
<name>D8LN14_ECTSI</name>
<dbReference type="PANTHER" id="PTHR45903">
    <property type="entry name" value="GLUTAMATE-RICH WD REPEAT-CONTAINING PROTEIN 1"/>
    <property type="match status" value="1"/>
</dbReference>
<proteinExistence type="predicted"/>
<dbReference type="InParanoid" id="D8LN14"/>
<keyword evidence="8" id="KW-1185">Reference proteome</keyword>
<dbReference type="InterPro" id="IPR015943">
    <property type="entry name" value="WD40/YVTN_repeat-like_dom_sf"/>
</dbReference>
<feature type="compositionally biased region" description="Acidic residues" evidence="5">
    <location>
        <begin position="60"/>
        <end position="103"/>
    </location>
</feature>
<feature type="repeat" description="WD" evidence="4">
    <location>
        <begin position="350"/>
        <end position="392"/>
    </location>
</feature>
<evidence type="ECO:0000256" key="4">
    <source>
        <dbReference type="PROSITE-ProRule" id="PRU00221"/>
    </source>
</evidence>
<keyword evidence="2" id="KW-0677">Repeat</keyword>
<dbReference type="Pfam" id="PF12265">
    <property type="entry name" value="CAF1C_H4-bd"/>
    <property type="match status" value="1"/>
</dbReference>
<feature type="repeat" description="WD" evidence="4">
    <location>
        <begin position="440"/>
        <end position="475"/>
    </location>
</feature>
<dbReference type="InterPro" id="IPR022052">
    <property type="entry name" value="Histone-bd_RBBP4-like_N"/>
</dbReference>
<evidence type="ECO:0000313" key="8">
    <source>
        <dbReference type="Proteomes" id="UP000002630"/>
    </source>
</evidence>
<evidence type="ECO:0000256" key="5">
    <source>
        <dbReference type="SAM" id="MobiDB-lite"/>
    </source>
</evidence>
<feature type="region of interest" description="Disordered" evidence="5">
    <location>
        <begin position="1"/>
        <end position="127"/>
    </location>
</feature>
<dbReference type="InterPro" id="IPR051972">
    <property type="entry name" value="Glutamate-rich_WD_repeat"/>
</dbReference>
<feature type="domain" description="Histone-binding protein RBBP4-like N-terminal" evidence="6">
    <location>
        <begin position="142"/>
        <end position="208"/>
    </location>
</feature>
<evidence type="ECO:0000259" key="6">
    <source>
        <dbReference type="Pfam" id="PF12265"/>
    </source>
</evidence>
<dbReference type="Pfam" id="PF00400">
    <property type="entry name" value="WD40"/>
    <property type="match status" value="3"/>
</dbReference>
<dbReference type="Gene3D" id="2.130.10.10">
    <property type="entry name" value="YVTN repeat-like/Quinoprotein amine dehydrogenase"/>
    <property type="match status" value="1"/>
</dbReference>
<dbReference type="InterPro" id="IPR036322">
    <property type="entry name" value="WD40_repeat_dom_sf"/>
</dbReference>
<evidence type="ECO:0000256" key="3">
    <source>
        <dbReference type="ARBA" id="ARBA00040876"/>
    </source>
</evidence>
<dbReference type="STRING" id="2880.D8LN14"/>
<protein>
    <recommendedName>
        <fullName evidence="3">Glutamate-rich WD repeat-containing protein 1</fullName>
    </recommendedName>
</protein>
<dbReference type="SMART" id="SM00320">
    <property type="entry name" value="WD40"/>
    <property type="match status" value="6"/>
</dbReference>
<dbReference type="EMBL" id="FN649760">
    <property type="protein sequence ID" value="CBN76255.1"/>
    <property type="molecule type" value="Genomic_DNA"/>
</dbReference>
<dbReference type="OrthoDB" id="2161379at2759"/>
<dbReference type="GO" id="GO:0005730">
    <property type="term" value="C:nucleolus"/>
    <property type="evidence" value="ECO:0007669"/>
    <property type="project" value="TreeGrafter"/>
</dbReference>
<keyword evidence="1 4" id="KW-0853">WD repeat</keyword>
<feature type="compositionally biased region" description="Acidic residues" evidence="5">
    <location>
        <begin position="220"/>
        <end position="240"/>
    </location>
</feature>
<evidence type="ECO:0000256" key="2">
    <source>
        <dbReference type="ARBA" id="ARBA00022737"/>
    </source>
</evidence>
<reference evidence="7 8" key="1">
    <citation type="journal article" date="2010" name="Nature">
        <title>The Ectocarpus genome and the independent evolution of multicellularity in brown algae.</title>
        <authorList>
            <person name="Cock J.M."/>
            <person name="Sterck L."/>
            <person name="Rouze P."/>
            <person name="Scornet D."/>
            <person name="Allen A.E."/>
            <person name="Amoutzias G."/>
            <person name="Anthouard V."/>
            <person name="Artiguenave F."/>
            <person name="Aury J.M."/>
            <person name="Badger J.H."/>
            <person name="Beszteri B."/>
            <person name="Billiau K."/>
            <person name="Bonnet E."/>
            <person name="Bothwell J.H."/>
            <person name="Bowler C."/>
            <person name="Boyen C."/>
            <person name="Brownlee C."/>
            <person name="Carrano C.J."/>
            <person name="Charrier B."/>
            <person name="Cho G.Y."/>
            <person name="Coelho S.M."/>
            <person name="Collen J."/>
            <person name="Corre E."/>
            <person name="Da Silva C."/>
            <person name="Delage L."/>
            <person name="Delaroque N."/>
            <person name="Dittami S.M."/>
            <person name="Doulbeau S."/>
            <person name="Elias M."/>
            <person name="Farnham G."/>
            <person name="Gachon C.M."/>
            <person name="Gschloessl B."/>
            <person name="Heesch S."/>
            <person name="Jabbari K."/>
            <person name="Jubin C."/>
            <person name="Kawai H."/>
            <person name="Kimura K."/>
            <person name="Kloareg B."/>
            <person name="Kupper F.C."/>
            <person name="Lang D."/>
            <person name="Le Bail A."/>
            <person name="Leblanc C."/>
            <person name="Lerouge P."/>
            <person name="Lohr M."/>
            <person name="Lopez P.J."/>
            <person name="Martens C."/>
            <person name="Maumus F."/>
            <person name="Michel G."/>
            <person name="Miranda-Saavedra D."/>
            <person name="Morales J."/>
            <person name="Moreau H."/>
            <person name="Motomura T."/>
            <person name="Nagasato C."/>
            <person name="Napoli C.A."/>
            <person name="Nelson D.R."/>
            <person name="Nyvall-Collen P."/>
            <person name="Peters A.F."/>
            <person name="Pommier C."/>
            <person name="Potin P."/>
            <person name="Poulain J."/>
            <person name="Quesneville H."/>
            <person name="Read B."/>
            <person name="Rensing S.A."/>
            <person name="Ritter A."/>
            <person name="Rousvoal S."/>
            <person name="Samanta M."/>
            <person name="Samson G."/>
            <person name="Schroeder D.C."/>
            <person name="Segurens B."/>
            <person name="Strittmatter M."/>
            <person name="Tonon T."/>
            <person name="Tregear J.W."/>
            <person name="Valentin K."/>
            <person name="von Dassow P."/>
            <person name="Yamagishi T."/>
            <person name="Van de Peer Y."/>
            <person name="Wincker P."/>
        </authorList>
    </citation>
    <scope>NUCLEOTIDE SEQUENCE [LARGE SCALE GENOMIC DNA]</scope>
    <source>
        <strain evidence="8">Ec32 / CCAP1310/4</strain>
    </source>
</reference>
<dbReference type="FunCoup" id="D8LN14">
    <property type="interactions" value="379"/>
</dbReference>
<dbReference type="InterPro" id="IPR020472">
    <property type="entry name" value="WD40_PAC1"/>
</dbReference>
<organism evidence="7 8">
    <name type="scientific">Ectocarpus siliculosus</name>
    <name type="common">Brown alga</name>
    <name type="synonym">Conferva siliculosa</name>
    <dbReference type="NCBI Taxonomy" id="2880"/>
    <lineage>
        <taxon>Eukaryota</taxon>
        <taxon>Sar</taxon>
        <taxon>Stramenopiles</taxon>
        <taxon>Ochrophyta</taxon>
        <taxon>PX clade</taxon>
        <taxon>Phaeophyceae</taxon>
        <taxon>Ectocarpales</taxon>
        <taxon>Ectocarpaceae</taxon>
        <taxon>Ectocarpus</taxon>
    </lineage>
</organism>
<gene>
    <name evidence="7" type="ORF">Esi_0422_0017</name>
</gene>
<dbReference type="PRINTS" id="PR00320">
    <property type="entry name" value="GPROTEINBRPT"/>
</dbReference>
<dbReference type="InterPro" id="IPR001680">
    <property type="entry name" value="WD40_rpt"/>
</dbReference>
<accession>D8LN14</accession>
<feature type="compositionally biased region" description="Low complexity" evidence="5">
    <location>
        <begin position="104"/>
        <end position="123"/>
    </location>
</feature>
<feature type="region of interest" description="Disordered" evidence="5">
    <location>
        <begin position="196"/>
        <end position="258"/>
    </location>
</feature>
<dbReference type="AlphaFoldDB" id="D8LN14"/>
<feature type="repeat" description="WD" evidence="4">
    <location>
        <begin position="394"/>
        <end position="429"/>
    </location>
</feature>
<sequence length="545" mass="58530">MGKKTAGSKTATPRKVDISPASPTSQSTSKRQRSGEDAATSTAKKVAPHATTGGGGDGSKEEEEELVFEDPFGDEFDPEDIDAMNAEPEEDGDDDDGGMDAETGDAAASGSSTAATDAEGAAAPQETKVWRAGVDDLAEGDELEYDSTAYHMYHSLRPEWPCLSFDVIRDSLGANRSRYPHTVFAVAGTQADRADNNRLQVMKLSDLHRTGRKKQRGDGSDDDDDESSDEEGEDETDDDPTLDHINIPHRGGVNRVRSMPQRPGVVATWSETSDVYVWDLEEQVSALAAKGAPRKSKVDPAFTFDGHMEEGFALDWSPTEEGRLATGDCGNSVHVTRTVEGGWVTDPVPFVGHVASVEDLQWSPTETTVFASASADKTVAVWDLRKKNGAMLSLKAHEEDVNVITWNRNVTYLLASGSDDGIFKIWDLRAFGSGEPVAQFRWHKAPITSIEWHPTDESMLAVSGADNQLTVWDLSVEADDEAAAAMAGAGGGGAAGGLKDLPPQLLFIHQGQTDIKELHFHPQIPGVIMSTAADGFNIFKPATTV</sequence>